<dbReference type="PANTHER" id="PTHR47704:SF1">
    <property type="entry name" value="POTASSIUM TRANSPORTER KIMA"/>
    <property type="match status" value="1"/>
</dbReference>
<keyword evidence="2 5" id="KW-0812">Transmembrane</keyword>
<evidence type="ECO:0000256" key="5">
    <source>
        <dbReference type="SAM" id="Phobius"/>
    </source>
</evidence>
<evidence type="ECO:0000256" key="1">
    <source>
        <dbReference type="ARBA" id="ARBA00004141"/>
    </source>
</evidence>
<feature type="transmembrane region" description="Helical" evidence="5">
    <location>
        <begin position="372"/>
        <end position="392"/>
    </location>
</feature>
<evidence type="ECO:0000313" key="6">
    <source>
        <dbReference type="EMBL" id="GIM46424.1"/>
    </source>
</evidence>
<dbReference type="PANTHER" id="PTHR47704">
    <property type="entry name" value="POTASSIUM TRANSPORTER KIMA"/>
    <property type="match status" value="1"/>
</dbReference>
<proteinExistence type="predicted"/>
<feature type="transmembrane region" description="Helical" evidence="5">
    <location>
        <begin position="237"/>
        <end position="258"/>
    </location>
</feature>
<keyword evidence="3 5" id="KW-1133">Transmembrane helix</keyword>
<accession>A0AAV4LF24</accession>
<feature type="transmembrane region" description="Helical" evidence="5">
    <location>
        <begin position="89"/>
        <end position="114"/>
    </location>
</feature>
<protein>
    <submittedName>
        <fullName evidence="6">Amino acid permease</fullName>
    </submittedName>
</protein>
<evidence type="ECO:0000256" key="3">
    <source>
        <dbReference type="ARBA" id="ARBA00022989"/>
    </source>
</evidence>
<dbReference type="AlphaFoldDB" id="A0AAV4LF24"/>
<sequence length="634" mass="69748">MVHSHLLHPLLVIAAVVAILFAISNFSSLKRIIIGRPMRTKELYAKHNKLFWFMALLVLAADLYSSVAYGPEAGMTELASLGSDVKWLILPITIATVILLGILIASYIMGVMAYPNGGGAYTIAKENFDKPWVSLIASSALLVDYVLTVAVSVSAGVQAVASAYPVIAPHATTISVLCVIVILIVNLRGISESATVFAWPTLFFMICMGILILTGISDQFQHGFVQPSTPPFGVMPKGLTTLLILKAFSAACSSLTGIETISNSVPVFRDPATKNAVKAYIALGLITGATLLGYSYELYVKGISVNPQNTMLSQLAGVYFGHSIVYQIMIWSTFIVLILAANSTFTGFPQLAALVASDGFLPRALTVRGDRLGYSNGMLILTALASLLIIGFEARTEALIPLYSIGVFVSFTIAQIGLVRRWIRVKGSYWKVKMSMNAIGALTTISVLIVVASTKFTEGAWIVLIVLPAIIFGCLGIKRHYNQVANELRIDFETHKPSSHHILTIVLISGIHRVVLNTISFAQSLNTDVVAVYVGFNEQDIERMEQKWEDWGSPCRLITLKSEYRSLLGPITRFLKRMETKEGRPDHVHIIIPQFIPRKWWHYFLHNQSALLLRAWLLRNKDVVITTVPYHLQK</sequence>
<dbReference type="GO" id="GO:0022857">
    <property type="term" value="F:transmembrane transporter activity"/>
    <property type="evidence" value="ECO:0007669"/>
    <property type="project" value="InterPro"/>
</dbReference>
<evidence type="ECO:0000256" key="4">
    <source>
        <dbReference type="ARBA" id="ARBA00023136"/>
    </source>
</evidence>
<feature type="transmembrane region" description="Helical" evidence="5">
    <location>
        <begin position="6"/>
        <end position="29"/>
    </location>
</feature>
<gene>
    <name evidence="6" type="ORF">DNHGIG_19730</name>
</gene>
<comment type="caution">
    <text evidence="6">The sequence shown here is derived from an EMBL/GenBank/DDBJ whole genome shotgun (WGS) entry which is preliminary data.</text>
</comment>
<dbReference type="EMBL" id="BOQE01000001">
    <property type="protein sequence ID" value="GIM46424.1"/>
    <property type="molecule type" value="Genomic_DNA"/>
</dbReference>
<organism evidence="6 7">
    <name type="scientific">Collibacillus ludicampi</name>
    <dbReference type="NCBI Taxonomy" id="2771369"/>
    <lineage>
        <taxon>Bacteria</taxon>
        <taxon>Bacillati</taxon>
        <taxon>Bacillota</taxon>
        <taxon>Bacilli</taxon>
        <taxon>Bacillales</taxon>
        <taxon>Alicyclobacillaceae</taxon>
        <taxon>Collibacillus</taxon>
    </lineage>
</organism>
<dbReference type="Pfam" id="PF13520">
    <property type="entry name" value="AA_permease_2"/>
    <property type="match status" value="1"/>
</dbReference>
<keyword evidence="7" id="KW-1185">Reference proteome</keyword>
<reference evidence="6" key="1">
    <citation type="journal article" date="2023" name="Int. J. Syst. Evol. Microbiol.">
        <title>Collibacillus ludicampi gen. nov., sp. nov., a new soil bacterium of the family Alicyclobacillaceae.</title>
        <authorList>
            <person name="Jojima T."/>
            <person name="Ioku Y."/>
            <person name="Fukuta Y."/>
            <person name="Shirasaka N."/>
            <person name="Matsumura Y."/>
            <person name="Mori M."/>
        </authorList>
    </citation>
    <scope>NUCLEOTIDE SEQUENCE</scope>
    <source>
        <strain evidence="6">TP075</strain>
    </source>
</reference>
<feature type="transmembrane region" description="Helical" evidence="5">
    <location>
        <begin position="435"/>
        <end position="453"/>
    </location>
</feature>
<evidence type="ECO:0000256" key="2">
    <source>
        <dbReference type="ARBA" id="ARBA00022692"/>
    </source>
</evidence>
<dbReference type="InterPro" id="IPR002293">
    <property type="entry name" value="AA/rel_permease1"/>
</dbReference>
<name>A0AAV4LF24_9BACL</name>
<dbReference type="Gene3D" id="1.20.1740.10">
    <property type="entry name" value="Amino acid/polyamine transporter I"/>
    <property type="match status" value="1"/>
</dbReference>
<feature type="transmembrane region" description="Helical" evidence="5">
    <location>
        <begin position="50"/>
        <end position="69"/>
    </location>
</feature>
<feature type="transmembrane region" description="Helical" evidence="5">
    <location>
        <begin position="398"/>
        <end position="423"/>
    </location>
</feature>
<dbReference type="GO" id="GO:0016020">
    <property type="term" value="C:membrane"/>
    <property type="evidence" value="ECO:0007669"/>
    <property type="project" value="UniProtKB-SubCell"/>
</dbReference>
<feature type="transmembrane region" description="Helical" evidence="5">
    <location>
        <begin position="163"/>
        <end position="185"/>
    </location>
</feature>
<dbReference type="InterPro" id="IPR053153">
    <property type="entry name" value="APC_K+_Transporter"/>
</dbReference>
<dbReference type="Proteomes" id="UP001057291">
    <property type="component" value="Unassembled WGS sequence"/>
</dbReference>
<comment type="subcellular location">
    <subcellularLocation>
        <location evidence="1">Membrane</location>
        <topology evidence="1">Multi-pass membrane protein</topology>
    </subcellularLocation>
</comment>
<dbReference type="RefSeq" id="WP_282199527.1">
    <property type="nucleotide sequence ID" value="NZ_BOQE01000001.1"/>
</dbReference>
<evidence type="ECO:0000313" key="7">
    <source>
        <dbReference type="Proteomes" id="UP001057291"/>
    </source>
</evidence>
<feature type="transmembrane region" description="Helical" evidence="5">
    <location>
        <begin position="279"/>
        <end position="296"/>
    </location>
</feature>
<feature type="transmembrane region" description="Helical" evidence="5">
    <location>
        <begin position="316"/>
        <end position="341"/>
    </location>
</feature>
<feature type="transmembrane region" description="Helical" evidence="5">
    <location>
        <begin position="459"/>
        <end position="477"/>
    </location>
</feature>
<keyword evidence="4 5" id="KW-0472">Membrane</keyword>
<feature type="transmembrane region" description="Helical" evidence="5">
    <location>
        <begin position="135"/>
        <end position="157"/>
    </location>
</feature>
<feature type="transmembrane region" description="Helical" evidence="5">
    <location>
        <begin position="197"/>
        <end position="217"/>
    </location>
</feature>